<dbReference type="Proteomes" id="UP000617340">
    <property type="component" value="Unassembled WGS sequence"/>
</dbReference>
<gene>
    <name evidence="2" type="ORF">HZH68_007838</name>
</gene>
<accession>A0A834K3B3</accession>
<evidence type="ECO:0000256" key="1">
    <source>
        <dbReference type="SAM" id="MobiDB-lite"/>
    </source>
</evidence>
<feature type="compositionally biased region" description="Basic and acidic residues" evidence="1">
    <location>
        <begin position="1"/>
        <end position="27"/>
    </location>
</feature>
<organism evidence="2 3">
    <name type="scientific">Vespula germanica</name>
    <name type="common">German yellow jacket</name>
    <name type="synonym">Paravespula germanica</name>
    <dbReference type="NCBI Taxonomy" id="30212"/>
    <lineage>
        <taxon>Eukaryota</taxon>
        <taxon>Metazoa</taxon>
        <taxon>Ecdysozoa</taxon>
        <taxon>Arthropoda</taxon>
        <taxon>Hexapoda</taxon>
        <taxon>Insecta</taxon>
        <taxon>Pterygota</taxon>
        <taxon>Neoptera</taxon>
        <taxon>Endopterygota</taxon>
        <taxon>Hymenoptera</taxon>
        <taxon>Apocrita</taxon>
        <taxon>Aculeata</taxon>
        <taxon>Vespoidea</taxon>
        <taxon>Vespidae</taxon>
        <taxon>Vespinae</taxon>
        <taxon>Vespula</taxon>
    </lineage>
</organism>
<name>A0A834K3B3_VESGE</name>
<proteinExistence type="predicted"/>
<dbReference type="EMBL" id="JACSDZ010000007">
    <property type="protein sequence ID" value="KAF7399246.1"/>
    <property type="molecule type" value="Genomic_DNA"/>
</dbReference>
<keyword evidence="3" id="KW-1185">Reference proteome</keyword>
<comment type="caution">
    <text evidence="2">The sequence shown here is derived from an EMBL/GenBank/DDBJ whole genome shotgun (WGS) entry which is preliminary data.</text>
</comment>
<reference evidence="2" key="1">
    <citation type="journal article" date="2020" name="G3 (Bethesda)">
        <title>High-Quality Assemblies for Three Invasive Social Wasps from the &lt;i&gt;Vespula&lt;/i&gt; Genus.</title>
        <authorList>
            <person name="Harrop T.W.R."/>
            <person name="Guhlin J."/>
            <person name="McLaughlin G.M."/>
            <person name="Permina E."/>
            <person name="Stockwell P."/>
            <person name="Gilligan J."/>
            <person name="Le Lec M.F."/>
            <person name="Gruber M.A.M."/>
            <person name="Quinn O."/>
            <person name="Lovegrove M."/>
            <person name="Duncan E.J."/>
            <person name="Remnant E.J."/>
            <person name="Van Eeckhoven J."/>
            <person name="Graham B."/>
            <person name="Knapp R.A."/>
            <person name="Langford K.W."/>
            <person name="Kronenberg Z."/>
            <person name="Press M.O."/>
            <person name="Eacker S.M."/>
            <person name="Wilson-Rankin E.E."/>
            <person name="Purcell J."/>
            <person name="Lester P.J."/>
            <person name="Dearden P.K."/>
        </authorList>
    </citation>
    <scope>NUCLEOTIDE SEQUENCE</scope>
    <source>
        <strain evidence="2">Linc-1</strain>
    </source>
</reference>
<feature type="region of interest" description="Disordered" evidence="1">
    <location>
        <begin position="1"/>
        <end position="43"/>
    </location>
</feature>
<protein>
    <submittedName>
        <fullName evidence="2">Uncharacterized protein</fullName>
    </submittedName>
</protein>
<evidence type="ECO:0000313" key="3">
    <source>
        <dbReference type="Proteomes" id="UP000617340"/>
    </source>
</evidence>
<feature type="compositionally biased region" description="Acidic residues" evidence="1">
    <location>
        <begin position="28"/>
        <end position="40"/>
    </location>
</feature>
<evidence type="ECO:0000313" key="2">
    <source>
        <dbReference type="EMBL" id="KAF7399246.1"/>
    </source>
</evidence>
<sequence length="70" mass="8103">MNDRTSEGGGKEEGKMVGRGEREKEEKGEEEVEEEEEEEAFTASTEPFFRIFAELKYPYVGKIIYFDGQE</sequence>
<dbReference type="AlphaFoldDB" id="A0A834K3B3"/>